<keyword evidence="2" id="KW-1185">Reference proteome</keyword>
<dbReference type="Proteomes" id="UP000814140">
    <property type="component" value="Unassembled WGS sequence"/>
</dbReference>
<reference evidence="1" key="1">
    <citation type="submission" date="2021-03" db="EMBL/GenBank/DDBJ databases">
        <authorList>
            <consortium name="DOE Joint Genome Institute"/>
            <person name="Ahrendt S."/>
            <person name="Looney B.P."/>
            <person name="Miyauchi S."/>
            <person name="Morin E."/>
            <person name="Drula E."/>
            <person name="Courty P.E."/>
            <person name="Chicoki N."/>
            <person name="Fauchery L."/>
            <person name="Kohler A."/>
            <person name="Kuo A."/>
            <person name="Labutti K."/>
            <person name="Pangilinan J."/>
            <person name="Lipzen A."/>
            <person name="Riley R."/>
            <person name="Andreopoulos W."/>
            <person name="He G."/>
            <person name="Johnson J."/>
            <person name="Barry K.W."/>
            <person name="Grigoriev I.V."/>
            <person name="Nagy L."/>
            <person name="Hibbett D."/>
            <person name="Henrissat B."/>
            <person name="Matheny P.B."/>
            <person name="Labbe J."/>
            <person name="Martin F."/>
        </authorList>
    </citation>
    <scope>NUCLEOTIDE SEQUENCE</scope>
    <source>
        <strain evidence="1">HHB10654</strain>
    </source>
</reference>
<protein>
    <submittedName>
        <fullName evidence="1">Uncharacterized protein</fullName>
    </submittedName>
</protein>
<evidence type="ECO:0000313" key="2">
    <source>
        <dbReference type="Proteomes" id="UP000814140"/>
    </source>
</evidence>
<proteinExistence type="predicted"/>
<name>A0ACB8SF17_9AGAM</name>
<accession>A0ACB8SF17</accession>
<comment type="caution">
    <text evidence="1">The sequence shown here is derived from an EMBL/GenBank/DDBJ whole genome shotgun (WGS) entry which is preliminary data.</text>
</comment>
<organism evidence="1 2">
    <name type="scientific">Artomyces pyxidatus</name>
    <dbReference type="NCBI Taxonomy" id="48021"/>
    <lineage>
        <taxon>Eukaryota</taxon>
        <taxon>Fungi</taxon>
        <taxon>Dikarya</taxon>
        <taxon>Basidiomycota</taxon>
        <taxon>Agaricomycotina</taxon>
        <taxon>Agaricomycetes</taxon>
        <taxon>Russulales</taxon>
        <taxon>Auriscalpiaceae</taxon>
        <taxon>Artomyces</taxon>
    </lineage>
</organism>
<reference evidence="1" key="2">
    <citation type="journal article" date="2022" name="New Phytol.">
        <title>Evolutionary transition to the ectomycorrhizal habit in the genomes of a hyperdiverse lineage of mushroom-forming fungi.</title>
        <authorList>
            <person name="Looney B."/>
            <person name="Miyauchi S."/>
            <person name="Morin E."/>
            <person name="Drula E."/>
            <person name="Courty P.E."/>
            <person name="Kohler A."/>
            <person name="Kuo A."/>
            <person name="LaButti K."/>
            <person name="Pangilinan J."/>
            <person name="Lipzen A."/>
            <person name="Riley R."/>
            <person name="Andreopoulos W."/>
            <person name="He G."/>
            <person name="Johnson J."/>
            <person name="Nolan M."/>
            <person name="Tritt A."/>
            <person name="Barry K.W."/>
            <person name="Grigoriev I.V."/>
            <person name="Nagy L.G."/>
            <person name="Hibbett D."/>
            <person name="Henrissat B."/>
            <person name="Matheny P.B."/>
            <person name="Labbe J."/>
            <person name="Martin F.M."/>
        </authorList>
    </citation>
    <scope>NUCLEOTIDE SEQUENCE</scope>
    <source>
        <strain evidence="1">HHB10654</strain>
    </source>
</reference>
<dbReference type="EMBL" id="MU277327">
    <property type="protein sequence ID" value="KAI0054944.1"/>
    <property type="molecule type" value="Genomic_DNA"/>
</dbReference>
<evidence type="ECO:0000313" key="1">
    <source>
        <dbReference type="EMBL" id="KAI0054944.1"/>
    </source>
</evidence>
<gene>
    <name evidence="1" type="ORF">BV25DRAFT_352589</name>
</gene>
<sequence length="185" mass="20262">MQIVSSWRASSTRRKERREHRIRAPAKSRRSGGRRGTGPMSLSMSRTRRNRSRKSAPPRRADWRAEGGLALRRSVAMAGCPSSTNPLARRSRLPLSSRRIAQDDPSLPPLFPPSVLRHAWLSSTAFEALCGGSRLCPEVMTGLPSVCTLAEFLSACGAHPVKLSRVGAWSVVMGTEFSVAFPGIR</sequence>